<feature type="compositionally biased region" description="Low complexity" evidence="1">
    <location>
        <begin position="111"/>
        <end position="131"/>
    </location>
</feature>
<sequence length="259" mass="28124">MDYDESVKRIPIHELVERRLEVRVLKRLHACLKLQWPNSGMAVLRTPTARDVRERGWRLLPYLSTARNSLLLHCLRRQNETVGFGGNRFGYREAHAALYVMEAGEQVQLAAAPPAPTTPDAAPADTTLAPTTPQPDLPAAARRRKQQTGDGGRSGGPDFHDCEVVRGLNIAREALVVGGDRWLELMGQAPEKPLGSGCTLEAPSAELDSPADSNNTQAWFLSSLGRRRLLPTTYPLLGVGVTDLQGVEGDGLPEPGVVG</sequence>
<dbReference type="EMBL" id="JAATWM020000062">
    <property type="protein sequence ID" value="KAF9869900.1"/>
    <property type="molecule type" value="Genomic_DNA"/>
</dbReference>
<feature type="region of interest" description="Disordered" evidence="1">
    <location>
        <begin position="111"/>
        <end position="159"/>
    </location>
</feature>
<evidence type="ECO:0000313" key="2">
    <source>
        <dbReference type="EMBL" id="KAF9869900.1"/>
    </source>
</evidence>
<evidence type="ECO:0000256" key="1">
    <source>
        <dbReference type="SAM" id="MobiDB-lite"/>
    </source>
</evidence>
<dbReference type="Proteomes" id="UP000781932">
    <property type="component" value="Unassembled WGS sequence"/>
</dbReference>
<accession>A0A9P6HTX3</accession>
<reference evidence="2" key="1">
    <citation type="submission" date="2020-03" db="EMBL/GenBank/DDBJ databases">
        <authorList>
            <person name="He L."/>
        </authorList>
    </citation>
    <scope>NUCLEOTIDE SEQUENCE</scope>
    <source>
        <strain evidence="2">CkLH20</strain>
    </source>
</reference>
<keyword evidence="3" id="KW-1185">Reference proteome</keyword>
<evidence type="ECO:0000313" key="3">
    <source>
        <dbReference type="Proteomes" id="UP000781932"/>
    </source>
</evidence>
<dbReference type="RefSeq" id="XP_038739361.1">
    <property type="nucleotide sequence ID" value="XM_038895320.1"/>
</dbReference>
<comment type="caution">
    <text evidence="2">The sequence shown here is derived from an EMBL/GenBank/DDBJ whole genome shotgun (WGS) entry which is preliminary data.</text>
</comment>
<organism evidence="2 3">
    <name type="scientific">Colletotrichum karsti</name>
    <dbReference type="NCBI Taxonomy" id="1095194"/>
    <lineage>
        <taxon>Eukaryota</taxon>
        <taxon>Fungi</taxon>
        <taxon>Dikarya</taxon>
        <taxon>Ascomycota</taxon>
        <taxon>Pezizomycotina</taxon>
        <taxon>Sordariomycetes</taxon>
        <taxon>Hypocreomycetidae</taxon>
        <taxon>Glomerellales</taxon>
        <taxon>Glomerellaceae</taxon>
        <taxon>Colletotrichum</taxon>
        <taxon>Colletotrichum boninense species complex</taxon>
    </lineage>
</organism>
<reference evidence="2" key="2">
    <citation type="submission" date="2020-11" db="EMBL/GenBank/DDBJ databases">
        <title>Whole genome sequencing of Colletotrichum sp.</title>
        <authorList>
            <person name="Li H."/>
        </authorList>
    </citation>
    <scope>NUCLEOTIDE SEQUENCE</scope>
    <source>
        <strain evidence="2">CkLH20</strain>
    </source>
</reference>
<name>A0A9P6HTX3_9PEZI</name>
<dbReference type="AlphaFoldDB" id="A0A9P6HTX3"/>
<dbReference type="GeneID" id="62168394"/>
<protein>
    <submittedName>
        <fullName evidence="2">Uncharacterized protein</fullName>
    </submittedName>
</protein>
<gene>
    <name evidence="2" type="ORF">CkaCkLH20_12607</name>
</gene>
<proteinExistence type="predicted"/>